<dbReference type="GO" id="GO:0032259">
    <property type="term" value="P:methylation"/>
    <property type="evidence" value="ECO:0007669"/>
    <property type="project" value="UniProtKB-KW"/>
</dbReference>
<dbReference type="InterPro" id="IPR001077">
    <property type="entry name" value="COMT_C"/>
</dbReference>
<dbReference type="GO" id="GO:0046983">
    <property type="term" value="F:protein dimerization activity"/>
    <property type="evidence" value="ECO:0007669"/>
    <property type="project" value="InterPro"/>
</dbReference>
<dbReference type="EMBL" id="QGNW01001235">
    <property type="protein sequence ID" value="RVW48984.1"/>
    <property type="molecule type" value="Genomic_DNA"/>
</dbReference>
<gene>
    <name evidence="7" type="primary">COMT1_7</name>
    <name evidence="7" type="ORF">CK203_080942</name>
</gene>
<comment type="caution">
    <text evidence="7">The sequence shown here is derived from an EMBL/GenBank/DDBJ whole genome shotgun (WGS) entry which is preliminary data.</text>
</comment>
<evidence type="ECO:0000259" key="6">
    <source>
        <dbReference type="Pfam" id="PF08100"/>
    </source>
</evidence>
<evidence type="ECO:0000313" key="8">
    <source>
        <dbReference type="Proteomes" id="UP000288805"/>
    </source>
</evidence>
<evidence type="ECO:0000256" key="1">
    <source>
        <dbReference type="ARBA" id="ARBA00022603"/>
    </source>
</evidence>
<dbReference type="FunFam" id="3.40.50.150:FF:000791">
    <property type="entry name" value="Os12g0199500 protein"/>
    <property type="match status" value="1"/>
</dbReference>
<keyword evidence="1 7" id="KW-0489">Methyltransferase</keyword>
<dbReference type="GO" id="GO:0008171">
    <property type="term" value="F:O-methyltransferase activity"/>
    <property type="evidence" value="ECO:0007669"/>
    <property type="project" value="InterPro"/>
</dbReference>
<dbReference type="InterPro" id="IPR029063">
    <property type="entry name" value="SAM-dependent_MTases_sf"/>
</dbReference>
<dbReference type="Gene3D" id="1.10.10.10">
    <property type="entry name" value="Winged helix-like DNA-binding domain superfamily/Winged helix DNA-binding domain"/>
    <property type="match status" value="1"/>
</dbReference>
<proteinExistence type="predicted"/>
<dbReference type="CDD" id="cd02440">
    <property type="entry name" value="AdoMet_MTases"/>
    <property type="match status" value="1"/>
</dbReference>
<evidence type="ECO:0000313" key="7">
    <source>
        <dbReference type="EMBL" id="RVW48984.1"/>
    </source>
</evidence>
<evidence type="ECO:0000256" key="4">
    <source>
        <dbReference type="PIRSR" id="PIRSR005739-1"/>
    </source>
</evidence>
<organism evidence="7 8">
    <name type="scientific">Vitis vinifera</name>
    <name type="common">Grape</name>
    <dbReference type="NCBI Taxonomy" id="29760"/>
    <lineage>
        <taxon>Eukaryota</taxon>
        <taxon>Viridiplantae</taxon>
        <taxon>Streptophyta</taxon>
        <taxon>Embryophyta</taxon>
        <taxon>Tracheophyta</taxon>
        <taxon>Spermatophyta</taxon>
        <taxon>Magnoliopsida</taxon>
        <taxon>eudicotyledons</taxon>
        <taxon>Gunneridae</taxon>
        <taxon>Pentapetalae</taxon>
        <taxon>rosids</taxon>
        <taxon>Vitales</taxon>
        <taxon>Vitaceae</taxon>
        <taxon>Viteae</taxon>
        <taxon>Vitis</taxon>
    </lineage>
</organism>
<dbReference type="FunFam" id="1.10.10.10:FF:000357">
    <property type="entry name" value="Caffeic acid 3-O-methyltransferase"/>
    <property type="match status" value="1"/>
</dbReference>
<dbReference type="PROSITE" id="PS51683">
    <property type="entry name" value="SAM_OMT_II"/>
    <property type="match status" value="1"/>
</dbReference>
<dbReference type="Pfam" id="PF00891">
    <property type="entry name" value="Methyltransf_2"/>
    <property type="match status" value="1"/>
</dbReference>
<accession>A0A438EMN1</accession>
<dbReference type="InterPro" id="IPR036388">
    <property type="entry name" value="WH-like_DNA-bd_sf"/>
</dbReference>
<dbReference type="InterPro" id="IPR016461">
    <property type="entry name" value="COMT-like"/>
</dbReference>
<dbReference type="SUPFAM" id="SSF53335">
    <property type="entry name" value="S-adenosyl-L-methionine-dependent methyltransferases"/>
    <property type="match status" value="1"/>
</dbReference>
<feature type="active site" description="Proton acceptor" evidence="4">
    <location>
        <position position="276"/>
    </location>
</feature>
<dbReference type="PIRSF" id="PIRSF005739">
    <property type="entry name" value="O-mtase"/>
    <property type="match status" value="1"/>
</dbReference>
<keyword evidence="3" id="KW-0949">S-adenosyl-L-methionine</keyword>
<evidence type="ECO:0000259" key="5">
    <source>
        <dbReference type="Pfam" id="PF00891"/>
    </source>
</evidence>
<keyword evidence="2 7" id="KW-0808">Transferase</keyword>
<dbReference type="PANTHER" id="PTHR11746">
    <property type="entry name" value="O-METHYLTRANSFERASE"/>
    <property type="match status" value="1"/>
</dbReference>
<name>A0A438EMN1_VITVI</name>
<dbReference type="InterPro" id="IPR036390">
    <property type="entry name" value="WH_DNA-bd_sf"/>
</dbReference>
<dbReference type="InterPro" id="IPR012967">
    <property type="entry name" value="COMT_dimerisation"/>
</dbReference>
<dbReference type="AlphaFoldDB" id="A0A438EMN1"/>
<feature type="domain" description="O-methyltransferase dimerisation" evidence="6">
    <location>
        <begin position="25"/>
        <end position="117"/>
    </location>
</feature>
<dbReference type="Proteomes" id="UP000288805">
    <property type="component" value="Unassembled WGS sequence"/>
</dbReference>
<dbReference type="Pfam" id="PF08100">
    <property type="entry name" value="Dimerisation"/>
    <property type="match status" value="1"/>
</dbReference>
<dbReference type="SUPFAM" id="SSF46785">
    <property type="entry name" value="Winged helix' DNA-binding domain"/>
    <property type="match status" value="1"/>
</dbReference>
<reference evidence="7 8" key="1">
    <citation type="journal article" date="2018" name="PLoS Genet.">
        <title>Population sequencing reveals clonal diversity and ancestral inbreeding in the grapevine cultivar Chardonnay.</title>
        <authorList>
            <person name="Roach M.J."/>
            <person name="Johnson D.L."/>
            <person name="Bohlmann J."/>
            <person name="van Vuuren H.J."/>
            <person name="Jones S.J."/>
            <person name="Pretorius I.S."/>
            <person name="Schmidt S.A."/>
            <person name="Borneman A.R."/>
        </authorList>
    </citation>
    <scope>NUCLEOTIDE SEQUENCE [LARGE SCALE GENOMIC DNA]</scope>
    <source>
        <strain evidence="8">cv. Chardonnay</strain>
        <tissue evidence="7">Leaf</tissue>
    </source>
</reference>
<feature type="domain" description="O-methyltransferase C-terminal" evidence="5">
    <location>
        <begin position="138"/>
        <end position="351"/>
    </location>
</feature>
<sequence length="371" mass="41100">MSLRKDDANRWMSEEDESCIQAMLFVSAHVLPTILNAAVELNLFEIIARAGPGAYVSPSEIASQLPTQNPNAPCLIDRMLRLFASHSLLSYSLRTLEDGRVDRLYGLTPACKFFLRSDDGSLASMSTLASHRAMREVWPYFKDAILEGGNQFQKVHGMSMFEYMDKDPTLNKAFNEAMVGRSTIIMKKIVETYQGFEGLASLVDVGGGTGASLNMIISKYPFIKGINFDLPHVAQTAPTYPGIEHVGGSMLVSIPKADAIMIKTSNVNLMFQNICHNWSDEHCLKILSNCYESLPKNGKVIVIDIIMAEAPESSMGSQYVARLDNAMLLLVEGKERTAREFEALCKGSGFSDFRVVCCVHSWLSAVMEFHK</sequence>
<protein>
    <submittedName>
        <fullName evidence="7">Caffeic acid 3-O-methyltransferase</fullName>
    </submittedName>
</protein>
<evidence type="ECO:0000256" key="3">
    <source>
        <dbReference type="ARBA" id="ARBA00022691"/>
    </source>
</evidence>
<dbReference type="Gene3D" id="3.40.50.150">
    <property type="entry name" value="Vaccinia Virus protein VP39"/>
    <property type="match status" value="1"/>
</dbReference>
<evidence type="ECO:0000256" key="2">
    <source>
        <dbReference type="ARBA" id="ARBA00022679"/>
    </source>
</evidence>